<dbReference type="EMBL" id="CAJHJT010000001">
    <property type="protein sequence ID" value="CAD6992366.1"/>
    <property type="molecule type" value="Genomic_DNA"/>
</dbReference>
<dbReference type="AlphaFoldDB" id="A0A811U278"/>
<proteinExistence type="predicted"/>
<reference evidence="1" key="1">
    <citation type="submission" date="2020-11" db="EMBL/GenBank/DDBJ databases">
        <authorList>
            <person name="Whitehead M."/>
        </authorList>
    </citation>
    <scope>NUCLEOTIDE SEQUENCE</scope>
    <source>
        <strain evidence="1">EGII</strain>
    </source>
</reference>
<evidence type="ECO:0000313" key="2">
    <source>
        <dbReference type="Proteomes" id="UP000606786"/>
    </source>
</evidence>
<keyword evidence="2" id="KW-1185">Reference proteome</keyword>
<name>A0A811U278_CERCA</name>
<dbReference type="Proteomes" id="UP000606786">
    <property type="component" value="Unassembled WGS sequence"/>
</dbReference>
<comment type="caution">
    <text evidence="1">The sequence shown here is derived from an EMBL/GenBank/DDBJ whole genome shotgun (WGS) entry which is preliminary data.</text>
</comment>
<gene>
    <name evidence="1" type="ORF">CCAP1982_LOCUS1230</name>
</gene>
<protein>
    <submittedName>
        <fullName evidence="1">(Mediterranean fruit fly) hypothetical protein</fullName>
    </submittedName>
</protein>
<accession>A0A811U278</accession>
<evidence type="ECO:0000313" key="1">
    <source>
        <dbReference type="EMBL" id="CAD6992366.1"/>
    </source>
</evidence>
<sequence length="84" mass="8847">MIKRNYQRFAGGTKCSGSTFGSSLPSNLTLIKCMASANSSESRKPSPSTSESFQILLSTELGNFDLMSSCLAAESGDGENSNLV</sequence>
<organism evidence="1 2">
    <name type="scientific">Ceratitis capitata</name>
    <name type="common">Mediterranean fruit fly</name>
    <name type="synonym">Tephritis capitata</name>
    <dbReference type="NCBI Taxonomy" id="7213"/>
    <lineage>
        <taxon>Eukaryota</taxon>
        <taxon>Metazoa</taxon>
        <taxon>Ecdysozoa</taxon>
        <taxon>Arthropoda</taxon>
        <taxon>Hexapoda</taxon>
        <taxon>Insecta</taxon>
        <taxon>Pterygota</taxon>
        <taxon>Neoptera</taxon>
        <taxon>Endopterygota</taxon>
        <taxon>Diptera</taxon>
        <taxon>Brachycera</taxon>
        <taxon>Muscomorpha</taxon>
        <taxon>Tephritoidea</taxon>
        <taxon>Tephritidae</taxon>
        <taxon>Ceratitis</taxon>
        <taxon>Ceratitis</taxon>
    </lineage>
</organism>